<feature type="transmembrane region" description="Helical" evidence="1">
    <location>
        <begin position="101"/>
        <end position="122"/>
    </location>
</feature>
<organism evidence="3 4">
    <name type="scientific">Adiantum capillus-veneris</name>
    <name type="common">Maidenhair fern</name>
    <dbReference type="NCBI Taxonomy" id="13818"/>
    <lineage>
        <taxon>Eukaryota</taxon>
        <taxon>Viridiplantae</taxon>
        <taxon>Streptophyta</taxon>
        <taxon>Embryophyta</taxon>
        <taxon>Tracheophyta</taxon>
        <taxon>Polypodiopsida</taxon>
        <taxon>Polypodiidae</taxon>
        <taxon>Polypodiales</taxon>
        <taxon>Pteridineae</taxon>
        <taxon>Pteridaceae</taxon>
        <taxon>Vittarioideae</taxon>
        <taxon>Adiantum</taxon>
    </lineage>
</organism>
<accession>A0A9D4URV5</accession>
<reference evidence="3" key="1">
    <citation type="submission" date="2021-01" db="EMBL/GenBank/DDBJ databases">
        <title>Adiantum capillus-veneris genome.</title>
        <authorList>
            <person name="Fang Y."/>
            <person name="Liao Q."/>
        </authorList>
    </citation>
    <scope>NUCLEOTIDE SEQUENCE</scope>
    <source>
        <strain evidence="3">H3</strain>
        <tissue evidence="3">Leaf</tissue>
    </source>
</reference>
<evidence type="ECO:0000313" key="3">
    <source>
        <dbReference type="EMBL" id="KAI5072945.1"/>
    </source>
</evidence>
<evidence type="ECO:0000313" key="4">
    <source>
        <dbReference type="Proteomes" id="UP000886520"/>
    </source>
</evidence>
<dbReference type="EMBL" id="JABFUD020000012">
    <property type="protein sequence ID" value="KAI5072945.1"/>
    <property type="molecule type" value="Genomic_DNA"/>
</dbReference>
<evidence type="ECO:0000256" key="2">
    <source>
        <dbReference type="SAM" id="SignalP"/>
    </source>
</evidence>
<gene>
    <name evidence="3" type="ORF">GOP47_0013051</name>
</gene>
<feature type="signal peptide" evidence="2">
    <location>
        <begin position="1"/>
        <end position="22"/>
    </location>
</feature>
<keyword evidence="1" id="KW-0472">Membrane</keyword>
<keyword evidence="1" id="KW-1133">Transmembrane helix</keyword>
<proteinExistence type="predicted"/>
<sequence>MLGFVWCLLVVVCWSMVDLGRALVLWCSVPRGCAALFCRPLRRSIADLGGSSGLLVSSSVLSCCVDLRRTLVLCCSVHRGCAALSSRPLRRSVADLGRPSVVLFLSLVLSYCIVVLSVDLWWIGPSSLLYNSPVVMYCFALSSRLPVFDGFWPALRTLSCFVSNLFASSWCLYLSTYLGTQPRMESGCSLLAILYAEFFFSYFLKLKTLKLLGSNVMVWMGLINM</sequence>
<feature type="chain" id="PRO_5039061925" evidence="2">
    <location>
        <begin position="23"/>
        <end position="225"/>
    </location>
</feature>
<feature type="transmembrane region" description="Helical" evidence="1">
    <location>
        <begin position="161"/>
        <end position="180"/>
    </location>
</feature>
<keyword evidence="1" id="KW-0812">Transmembrane</keyword>
<keyword evidence="4" id="KW-1185">Reference proteome</keyword>
<feature type="transmembrane region" description="Helical" evidence="1">
    <location>
        <begin position="187"/>
        <end position="204"/>
    </location>
</feature>
<comment type="caution">
    <text evidence="3">The sequence shown here is derived from an EMBL/GenBank/DDBJ whole genome shotgun (WGS) entry which is preliminary data.</text>
</comment>
<dbReference type="Proteomes" id="UP000886520">
    <property type="component" value="Chromosome 12"/>
</dbReference>
<keyword evidence="2" id="KW-0732">Signal</keyword>
<evidence type="ECO:0000256" key="1">
    <source>
        <dbReference type="SAM" id="Phobius"/>
    </source>
</evidence>
<dbReference type="AlphaFoldDB" id="A0A9D4URV5"/>
<name>A0A9D4URV5_ADICA</name>
<protein>
    <submittedName>
        <fullName evidence="3">Uncharacterized protein</fullName>
    </submittedName>
</protein>